<dbReference type="EMBL" id="PP885733">
    <property type="protein sequence ID" value="XCN28163.1"/>
    <property type="molecule type" value="Genomic_DNA"/>
</dbReference>
<proteinExistence type="predicted"/>
<accession>A0AAU8KZD5</accession>
<name>A0AAU8KZD5_9CAUD</name>
<organism evidence="1">
    <name type="scientific">Pantoea phage Survivor</name>
    <dbReference type="NCBI Taxonomy" id="3232176"/>
    <lineage>
        <taxon>Viruses</taxon>
        <taxon>Duplodnaviria</taxon>
        <taxon>Heunggongvirae</taxon>
        <taxon>Uroviricota</taxon>
        <taxon>Caudoviricetes</taxon>
    </lineage>
</organism>
<evidence type="ECO:0000313" key="1">
    <source>
        <dbReference type="EMBL" id="XCN28163.1"/>
    </source>
</evidence>
<sequence length="156" mass="17964">MYNIDRRGLEAAITIGLIPSIKKNEDQGDQVAYYFNISLDMLVGALNSKHRNLDDAVEEQLNRFPDDLQLPFLSEIIYNELVEIKRQFISAGFDNRLKYKLVHREVGRYKFYGIAMDLDETFLDMCDKELTEPTDDVSNAVAAEPTIEQLNALVNW</sequence>
<protein>
    <submittedName>
        <fullName evidence="1">Uncharacterized protein</fullName>
    </submittedName>
</protein>
<reference evidence="1" key="1">
    <citation type="submission" date="2024-06" db="EMBL/GenBank/DDBJ databases">
        <authorList>
            <person name="Gannavaram S."/>
            <person name="Nemani S."/>
            <person name="Datta M."/>
            <person name="Picchiottino A."/>
            <person name="Mereddy A."/>
            <person name="Gannavaram N."/>
            <person name="Honeycutt C."/>
            <person name="Tran D."/>
            <person name="Choi K."/>
            <person name="Srinivasan K."/>
            <person name="Johnson A."/>
        </authorList>
    </citation>
    <scope>NUCLEOTIDE SEQUENCE</scope>
</reference>